<dbReference type="InterPro" id="IPR013968">
    <property type="entry name" value="PKS_KR"/>
</dbReference>
<dbReference type="SMART" id="SM00822">
    <property type="entry name" value="PKS_KR"/>
    <property type="match status" value="2"/>
</dbReference>
<keyword evidence="2" id="KW-0597">Phosphoprotein</keyword>
<evidence type="ECO:0000256" key="5">
    <source>
        <dbReference type="ARBA" id="ARBA00023098"/>
    </source>
</evidence>
<dbReference type="SUPFAM" id="SSF53901">
    <property type="entry name" value="Thiolase-like"/>
    <property type="match status" value="2"/>
</dbReference>
<gene>
    <name evidence="10" type="ORF">KDA_47820</name>
</gene>
<dbReference type="InterPro" id="IPR001227">
    <property type="entry name" value="Ac_transferase_dom_sf"/>
</dbReference>
<dbReference type="Pfam" id="PF21394">
    <property type="entry name" value="Beta-ketacyl_N"/>
    <property type="match status" value="2"/>
</dbReference>
<dbReference type="InterPro" id="IPR016039">
    <property type="entry name" value="Thiolase-like"/>
</dbReference>
<keyword evidence="6" id="KW-0511">Multifunctional enzyme</keyword>
<dbReference type="PROSITE" id="PS50075">
    <property type="entry name" value="CARRIER"/>
    <property type="match status" value="2"/>
</dbReference>
<dbReference type="GO" id="GO:0031177">
    <property type="term" value="F:phosphopantetheine binding"/>
    <property type="evidence" value="ECO:0007669"/>
    <property type="project" value="InterPro"/>
</dbReference>
<keyword evidence="4" id="KW-0276">Fatty acid metabolism</keyword>
<dbReference type="InterPro" id="IPR014030">
    <property type="entry name" value="Ketoacyl_synth_N"/>
</dbReference>
<dbReference type="InterPro" id="IPR016035">
    <property type="entry name" value="Acyl_Trfase/lysoPLipase"/>
</dbReference>
<dbReference type="Gene3D" id="1.10.1200.10">
    <property type="entry name" value="ACP-like"/>
    <property type="match status" value="2"/>
</dbReference>
<dbReference type="Pfam" id="PF08659">
    <property type="entry name" value="KR"/>
    <property type="match status" value="2"/>
</dbReference>
<dbReference type="GO" id="GO:0006633">
    <property type="term" value="P:fatty acid biosynthetic process"/>
    <property type="evidence" value="ECO:0007669"/>
    <property type="project" value="TreeGrafter"/>
</dbReference>
<evidence type="ECO:0000256" key="1">
    <source>
        <dbReference type="ARBA" id="ARBA00022450"/>
    </source>
</evidence>
<feature type="domain" description="Ketosynthase family 3 (KS3)" evidence="9">
    <location>
        <begin position="8"/>
        <end position="435"/>
    </location>
</feature>
<comment type="caution">
    <text evidence="10">The sequence shown here is derived from an EMBL/GenBank/DDBJ whole genome shotgun (WGS) entry which is preliminary data.</text>
</comment>
<dbReference type="SMART" id="SM01294">
    <property type="entry name" value="PKS_PP_betabranch"/>
    <property type="match status" value="1"/>
</dbReference>
<dbReference type="PANTHER" id="PTHR43775">
    <property type="entry name" value="FATTY ACID SYNTHASE"/>
    <property type="match status" value="1"/>
</dbReference>
<dbReference type="Gene3D" id="3.30.70.250">
    <property type="entry name" value="Malonyl-CoA ACP transacylase, ACP-binding"/>
    <property type="match status" value="1"/>
</dbReference>
<dbReference type="SMART" id="SM00827">
    <property type="entry name" value="PKS_AT"/>
    <property type="match status" value="1"/>
</dbReference>
<dbReference type="FunFam" id="3.40.47.10:FF:000042">
    <property type="entry name" value="Polyketide synthase Pks13"/>
    <property type="match status" value="2"/>
</dbReference>
<dbReference type="InterPro" id="IPR036291">
    <property type="entry name" value="NAD(P)-bd_dom_sf"/>
</dbReference>
<dbReference type="SUPFAM" id="SSF51735">
    <property type="entry name" value="NAD(P)-binding Rossmann-fold domains"/>
    <property type="match status" value="4"/>
</dbReference>
<name>A0A402BD26_9CHLR</name>
<feature type="domain" description="Carrier" evidence="8">
    <location>
        <begin position="1339"/>
        <end position="1414"/>
    </location>
</feature>
<dbReference type="Gene3D" id="3.40.47.10">
    <property type="match status" value="2"/>
</dbReference>
<dbReference type="EMBL" id="BIFT01000002">
    <property type="protein sequence ID" value="GCE29298.1"/>
    <property type="molecule type" value="Genomic_DNA"/>
</dbReference>
<dbReference type="Gene3D" id="1.10.1240.100">
    <property type="match status" value="1"/>
</dbReference>
<dbReference type="InterPro" id="IPR016036">
    <property type="entry name" value="Malonyl_transacylase_ACP-bd"/>
</dbReference>
<dbReference type="SMART" id="SM00823">
    <property type="entry name" value="PKS_PP"/>
    <property type="match status" value="2"/>
</dbReference>
<dbReference type="Pfam" id="PF22621">
    <property type="entry name" value="CurL-like_PKS_C"/>
    <property type="match status" value="2"/>
</dbReference>
<dbReference type="InterPro" id="IPR050091">
    <property type="entry name" value="PKS_NRPS_Biosynth_Enz"/>
</dbReference>
<keyword evidence="1" id="KW-0596">Phosphopantetheine</keyword>
<dbReference type="InterPro" id="IPR009081">
    <property type="entry name" value="PP-bd_ACP"/>
</dbReference>
<dbReference type="Pfam" id="PF02801">
    <property type="entry name" value="Ketoacyl-synt_C"/>
    <property type="match status" value="2"/>
</dbReference>
<reference evidence="11" key="1">
    <citation type="submission" date="2018-12" db="EMBL/GenBank/DDBJ databases">
        <title>Tengunoibacter tsumagoiensis gen. nov., sp. nov., Dictyobacter kobayashii sp. nov., D. alpinus sp. nov., and D. joshuensis sp. nov. and description of Dictyobacteraceae fam. nov. within the order Ktedonobacterales isolated from Tengu-no-mugimeshi.</title>
        <authorList>
            <person name="Wang C.M."/>
            <person name="Zheng Y."/>
            <person name="Sakai Y."/>
            <person name="Toyoda A."/>
            <person name="Minakuchi Y."/>
            <person name="Abe K."/>
            <person name="Yokota A."/>
            <person name="Yabe S."/>
        </authorList>
    </citation>
    <scope>NUCLEOTIDE SEQUENCE [LARGE SCALE GENOMIC DNA]</scope>
    <source>
        <strain evidence="11">Uno16</strain>
    </source>
</reference>
<dbReference type="GO" id="GO:0044550">
    <property type="term" value="P:secondary metabolite biosynthetic process"/>
    <property type="evidence" value="ECO:0007669"/>
    <property type="project" value="UniProtKB-ARBA"/>
</dbReference>
<dbReference type="FunFam" id="1.10.1200.10:FF:000016">
    <property type="entry name" value="Non-ribosomal peptide synthase"/>
    <property type="match status" value="1"/>
</dbReference>
<dbReference type="SUPFAM" id="SSF52151">
    <property type="entry name" value="FabD/lysophospholipase-like"/>
    <property type="match status" value="2"/>
</dbReference>
<evidence type="ECO:0000256" key="3">
    <source>
        <dbReference type="ARBA" id="ARBA00022679"/>
    </source>
</evidence>
<dbReference type="RefSeq" id="WP_126629589.1">
    <property type="nucleotide sequence ID" value="NZ_BIFT01000002.1"/>
</dbReference>
<feature type="region of interest" description="Disordered" evidence="7">
    <location>
        <begin position="2992"/>
        <end position="3024"/>
    </location>
</feature>
<feature type="domain" description="Carrier" evidence="8">
    <location>
        <begin position="2917"/>
        <end position="2993"/>
    </location>
</feature>
<dbReference type="SMART" id="SM00825">
    <property type="entry name" value="PKS_KS"/>
    <property type="match status" value="2"/>
</dbReference>
<dbReference type="PROSITE" id="PS52004">
    <property type="entry name" value="KS3_2"/>
    <property type="match status" value="2"/>
</dbReference>
<dbReference type="InterPro" id="IPR014043">
    <property type="entry name" value="Acyl_transferase_dom"/>
</dbReference>
<evidence type="ECO:0000256" key="4">
    <source>
        <dbReference type="ARBA" id="ARBA00022832"/>
    </source>
</evidence>
<keyword evidence="11" id="KW-1185">Reference proteome</keyword>
<dbReference type="InterPro" id="IPR020841">
    <property type="entry name" value="PKS_Beta-ketoAc_synthase_dom"/>
</dbReference>
<dbReference type="OrthoDB" id="139272at2"/>
<evidence type="ECO:0008006" key="12">
    <source>
        <dbReference type="Google" id="ProtNLM"/>
    </source>
</evidence>
<dbReference type="PANTHER" id="PTHR43775:SF51">
    <property type="entry name" value="INACTIVE PHENOLPHTHIOCEROL SYNTHESIS POLYKETIDE SYNTHASE TYPE I PKS1-RELATED"/>
    <property type="match status" value="1"/>
</dbReference>
<dbReference type="SUPFAM" id="SSF47336">
    <property type="entry name" value="ACP-like"/>
    <property type="match status" value="2"/>
</dbReference>
<evidence type="ECO:0000256" key="7">
    <source>
        <dbReference type="SAM" id="MobiDB-lite"/>
    </source>
</evidence>
<proteinExistence type="predicted"/>
<sequence>MKKSISYDTALAIVGMAGRFPGANTIHGFWQNLRTGTKSIQHFSEQELLAAGVDPEMLKLPNYVRAGAILEGAEYFDADFFGYTPREAELTDPQHRVFLECTYEALQDAAYDIETYPGLISVFGGSALSPYFVRGLTGNQPFDEANLVQISVGNERDSLASAISYKLNLRGPSLGIQTFCSTSLVAVHLACQSLLNYDCDIALAGGVAIAMPQINGYLYEEGGILSPDGECRTFDANGAGSVMGNGAAVVVLKRLEEAIEDGDQIYSVILGTHINNDGSRRVSYTAPGLEGQSAVIAQAISNAGVDIETISYIEAHGTATMLGDQIELAALKKAFALRTQKKHFCALGSLKPNVGHLDRASGVSGLIKTALALKHQELPPSLNFEKTSPDIDLANSPFYVNTSLADWQASPDNPRRAGVSSFGLGGTNAHVVIEEAPLLPASMPAQPWQLLVLSAKTATALDNVQQRLLHAIQTEPEANLANIAYTLQVGRTMFNHRRFLLCRDRADALTQLSTQSSTLPSLHQTVRNRALTLLFPATAHFEATSAQSWYQEDVLFRATVDGYYQRIHQLPDCAEYSFSSPQTRQEMAVAALVLACSQVQLLLKWGMTLTAVSGTAYGLDAAAALAGQLSLEDAVQLTITRAKIDAGALPAEALSALIQQLHWQTGDIPYLSQATGTTLSKQQEASAAVWLHDNQFASRLPGHLCQLLSGPENVLVTLGDDQLVAQIKSAPTYLPAYAERVIPWQSNTGPVGRAQLLNVLGYLWLSGVSIEWSQGYTDEQRRRVSLPTYPFEHKRFWIEDKALAAPQVHKKEPDLARWFYQPVWKPAALPATTASSPQRCLWVFEDLAGLGEQLAGRLNTMGQRVVRIQAGDTFIRVQPDLFQLRPGNAEDYKTLCKMLQKEQLIPETIFHLWSVSTQKLDSGLDTFQTLQVSGFHSLMALIQALNTILGNKQVRVLAVANGLYQVQQQDTLIPEKSTLIGACKVIPQENLGMRCHTIDVVLPEEPISPTTPVLAQLVQEYFADDSGNSPLAYRDLERLAQTYEPMTIPEAQQPPFRQGGVYLITGGLGSVGPLLAEHLGKTYQATVILLSRASLLPREQWQQWLDEHDENDDLSIKLKHLLAMEAGGGRFVLMQCDVGDVDQLRQILQQIHTRFGALHGVLHAAGVTNALSFKSTQTITPADYALQVRPKVDGLYALEKTLTEYPVDFCLLFSSISVVLGGITFSAYVAGNVFLDAFAQARQQTSTFPWLSIDWDTWKVKENMHGAIGATVAEYSMDPEEACAVLTRVLARRIPHVAISTGDLQARIDEWVNLASLLATDDADEQLAHKKGTEKAVPLSIKAYTQSMVEIWQQVLGLSEIGLYDNFFDLGGNSLIGLQVISKLKKTLNRSIPAVALYEAPTVSALAQYLLPAGNEDDVEEAPDLLKERRNQARQSTVQEEIAIIGMTGHFPGAPTVDAFWENLRNGVESINSFTEEELIEAGCDPLQVRNAAYVKMRPTLPTEAVENFDALFFGYSPREAELTDPQHRLFLESSWEALEVAGYDPSTYTGLIGVFGGSNISTYMMSMLNNPDAALGDDYQMVIGNDKDSLTTSVSYKLNLKGPSFAVQTFCSTSLVATHLACQSLLHGECDLALAGGVSIRVPMKAGHLYEEGGMESPDGHCRTFDAQAKGSMFGDGVGVVVLKRLSEAVADGDIIHAVIKGSAVNNDGSLKVSYTAPSIVGQSEVVTMALEAAGVSPESISYIEAHGTATELGDPIEVASLTKAYRAYTDQTGYCAIGSVKTNVGHLDRAAGVSGLIKTVLALKHHEIPANLHFQESNPEIDFEQSPFYVNKDLSSWETNGEPRRAGINSLGLGGTNAHVIVEEAPVRPASGPSRPWQLLMLSARTSGALAQSTQRLREHLLADSTVPLADVAYTLQVGRKLMDHRRVVLCRTTEEALKALDTPPGPQAQVFTGQESRTDRQVAFLLPGVGERYIDVTQALYHAEETFRSAIDTCHSFLNTNYGLDLHRILELDQMPTETRVEAATNGKLSMQSLLGRNGQATKSAEPTRTAEMQPTVFVVEYALAQLLLQWGISPQAMLGYSLGEYVVACLAGVLSLKDALRLVAGRAQLIEEIETGAMLAVMLSEAEIKPYLDAQINLAIHNSPTACVLAGPVTAIEQLATRLLKNDIACRRVETTHAFHSQMLSPLMDKVTELAGTVTLHTPTIPYISNVTGTWITDEQATDPGYWAQHMCQTVRFADGVGCLLTETDCLLLEVGPGQALSFFAKQHPACTPTRRDLVLPTLPAPHGKQKQDPHAFLLSTLGKLWLTGVVPDWTDYYRNEKRQRVILPTYPFERQRYWIDGGSSSARAIASNRQNQQQVLAPAAILSSLKKEKLDDWFYLPGWKHAGPQLPEVFAENPEQPICWLLLLDERGIVKQLATLLVARQHQVITVVPGAAFAQHSPTSFTVRPAERADYTRLLKKLEQPPQRIIHGWTITEPLTELSREIRLEHVMERGFYCLMALAQALGEVNLEDPCQIIAVSNELQDVTGQETTCPEKATIIGPSRIIAQEYPSLSCRSVDIAIPLQESQQRTLLKHLLGEVLTPTTEPVVALRRTGRWLLTFERLHIPPQPLQETSLREHGTYLITGGLGGIGLGMANYLARSVQANLVLISRSGLPDRAQWADILQEKGSEKGVGRQISQVLALEELGSTVLPLAADVSQVVQMEMVIQQTTQTFGALHGVIHAAGLPGVGLMQNKTAAQAASVMSPKLNGTIALDQALRACPLDFLVLFSSITSSTGGGPGQIDYCAANAFLDAYAIQHAHGNCRTIAINWGEWQWNAWEAGLSGYDEETQAFFRANRLAFGISFTEGAEALQRILSQPFSEVVVSTQDFGVLSQLSRTHTAATALEQFHQARSSLKRHERPPMGNEYTAPQTDLERTLTSIWEEILGIDGIGSKDNFFDLGGNSLVGIELITQVRKVLKMQTLPSYVLYEAPTVETMAAFLANEEAPVEEQQEQRQERSDKRRENLKLRMRERAAR</sequence>
<dbReference type="InterPro" id="IPR036736">
    <property type="entry name" value="ACP-like_sf"/>
</dbReference>
<dbReference type="Gene3D" id="3.30.70.3290">
    <property type="match status" value="2"/>
</dbReference>
<dbReference type="SUPFAM" id="SSF55048">
    <property type="entry name" value="Probable ACP-binding domain of malonyl-CoA ACP transacylase"/>
    <property type="match status" value="1"/>
</dbReference>
<organism evidence="10 11">
    <name type="scientific">Dictyobacter alpinus</name>
    <dbReference type="NCBI Taxonomy" id="2014873"/>
    <lineage>
        <taxon>Bacteria</taxon>
        <taxon>Bacillati</taxon>
        <taxon>Chloroflexota</taxon>
        <taxon>Ktedonobacteria</taxon>
        <taxon>Ktedonobacterales</taxon>
        <taxon>Dictyobacteraceae</taxon>
        <taxon>Dictyobacter</taxon>
    </lineage>
</organism>
<keyword evidence="5" id="KW-0443">Lipid metabolism</keyword>
<dbReference type="InterPro" id="IPR020806">
    <property type="entry name" value="PKS_PP-bd"/>
</dbReference>
<evidence type="ECO:0000256" key="2">
    <source>
        <dbReference type="ARBA" id="ARBA00022553"/>
    </source>
</evidence>
<evidence type="ECO:0000259" key="8">
    <source>
        <dbReference type="PROSITE" id="PS50075"/>
    </source>
</evidence>
<dbReference type="Pfam" id="PF00698">
    <property type="entry name" value="Acyl_transf_1"/>
    <property type="match status" value="1"/>
</dbReference>
<dbReference type="PROSITE" id="PS00012">
    <property type="entry name" value="PHOSPHOPANTETHEINE"/>
    <property type="match status" value="2"/>
</dbReference>
<evidence type="ECO:0000256" key="6">
    <source>
        <dbReference type="ARBA" id="ARBA00023268"/>
    </source>
</evidence>
<feature type="domain" description="Ketosynthase family 3 (KS3)" evidence="9">
    <location>
        <begin position="1439"/>
        <end position="1866"/>
    </location>
</feature>
<evidence type="ECO:0000313" key="11">
    <source>
        <dbReference type="Proteomes" id="UP000287171"/>
    </source>
</evidence>
<protein>
    <recommendedName>
        <fullName evidence="12">Polyketide synthase</fullName>
    </recommendedName>
</protein>
<dbReference type="CDD" id="cd00833">
    <property type="entry name" value="PKS"/>
    <property type="match status" value="2"/>
</dbReference>
<dbReference type="CDD" id="cd08953">
    <property type="entry name" value="KR_2_SDR_x"/>
    <property type="match status" value="2"/>
</dbReference>
<dbReference type="Gene3D" id="3.40.366.10">
    <property type="entry name" value="Malonyl-Coenzyme A Acyl Carrier Protein, domain 2"/>
    <property type="match status" value="2"/>
</dbReference>
<evidence type="ECO:0000313" key="10">
    <source>
        <dbReference type="EMBL" id="GCE29298.1"/>
    </source>
</evidence>
<dbReference type="GO" id="GO:0004312">
    <property type="term" value="F:fatty acid synthase activity"/>
    <property type="evidence" value="ECO:0007669"/>
    <property type="project" value="TreeGrafter"/>
</dbReference>
<dbReference type="InterPro" id="IPR049490">
    <property type="entry name" value="C883_1060-like_KR_N"/>
</dbReference>
<dbReference type="Pfam" id="PF00109">
    <property type="entry name" value="ketoacyl-synt"/>
    <property type="match status" value="2"/>
</dbReference>
<keyword evidence="3" id="KW-0808">Transferase</keyword>
<evidence type="ECO:0000259" key="9">
    <source>
        <dbReference type="PROSITE" id="PS52004"/>
    </source>
</evidence>
<dbReference type="InterPro" id="IPR006162">
    <property type="entry name" value="Ppantetheine_attach_site"/>
</dbReference>
<feature type="compositionally biased region" description="Basic and acidic residues" evidence="7">
    <location>
        <begin position="3000"/>
        <end position="3024"/>
    </location>
</feature>
<accession>A0A402BD26</accession>
<dbReference type="Pfam" id="PF00550">
    <property type="entry name" value="PP-binding"/>
    <property type="match status" value="2"/>
</dbReference>
<dbReference type="Gene3D" id="3.40.50.720">
    <property type="entry name" value="NAD(P)-binding Rossmann-like Domain"/>
    <property type="match status" value="2"/>
</dbReference>
<dbReference type="InterPro" id="IPR014031">
    <property type="entry name" value="Ketoacyl_synth_C"/>
</dbReference>
<dbReference type="InterPro" id="IPR057326">
    <property type="entry name" value="KR_dom"/>
</dbReference>
<dbReference type="Proteomes" id="UP000287171">
    <property type="component" value="Unassembled WGS sequence"/>
</dbReference>